<dbReference type="EMBL" id="JAWDGP010003004">
    <property type="protein sequence ID" value="KAK3778171.1"/>
    <property type="molecule type" value="Genomic_DNA"/>
</dbReference>
<evidence type="ECO:0000313" key="2">
    <source>
        <dbReference type="Proteomes" id="UP001283361"/>
    </source>
</evidence>
<accession>A0AAE1DPC4</accession>
<dbReference type="Proteomes" id="UP001283361">
    <property type="component" value="Unassembled WGS sequence"/>
</dbReference>
<reference evidence="1" key="1">
    <citation type="journal article" date="2023" name="G3 (Bethesda)">
        <title>A reference genome for the long-term kleptoplast-retaining sea slug Elysia crispata morphotype clarki.</title>
        <authorList>
            <person name="Eastman K.E."/>
            <person name="Pendleton A.L."/>
            <person name="Shaikh M.A."/>
            <person name="Suttiyut T."/>
            <person name="Ogas R."/>
            <person name="Tomko P."/>
            <person name="Gavelis G."/>
            <person name="Widhalm J.R."/>
            <person name="Wisecaver J.H."/>
        </authorList>
    </citation>
    <scope>NUCLEOTIDE SEQUENCE</scope>
    <source>
        <strain evidence="1">ECLA1</strain>
    </source>
</reference>
<keyword evidence="2" id="KW-1185">Reference proteome</keyword>
<gene>
    <name evidence="1" type="ORF">RRG08_066624</name>
</gene>
<sequence>MHLSTQASHVDHTVTAHTGSNLPQWTGVGHSGQPVIYSVSRVDIASSSTTGIAKTGILHLFFYFTSPKFLLGGPRGKALSRLYNWALASQCGQYQVLGPPLDNGITLMKDTL</sequence>
<name>A0AAE1DPC4_9GAST</name>
<protein>
    <submittedName>
        <fullName evidence="1">Uncharacterized protein</fullName>
    </submittedName>
</protein>
<dbReference type="AlphaFoldDB" id="A0AAE1DPC4"/>
<proteinExistence type="predicted"/>
<organism evidence="1 2">
    <name type="scientific">Elysia crispata</name>
    <name type="common">lettuce slug</name>
    <dbReference type="NCBI Taxonomy" id="231223"/>
    <lineage>
        <taxon>Eukaryota</taxon>
        <taxon>Metazoa</taxon>
        <taxon>Spiralia</taxon>
        <taxon>Lophotrochozoa</taxon>
        <taxon>Mollusca</taxon>
        <taxon>Gastropoda</taxon>
        <taxon>Heterobranchia</taxon>
        <taxon>Euthyneura</taxon>
        <taxon>Panpulmonata</taxon>
        <taxon>Sacoglossa</taxon>
        <taxon>Placobranchoidea</taxon>
        <taxon>Plakobranchidae</taxon>
        <taxon>Elysia</taxon>
    </lineage>
</organism>
<evidence type="ECO:0000313" key="1">
    <source>
        <dbReference type="EMBL" id="KAK3778171.1"/>
    </source>
</evidence>
<comment type="caution">
    <text evidence="1">The sequence shown here is derived from an EMBL/GenBank/DDBJ whole genome shotgun (WGS) entry which is preliminary data.</text>
</comment>